<evidence type="ECO:0000313" key="3">
    <source>
        <dbReference type="Proteomes" id="UP000242474"/>
    </source>
</evidence>
<evidence type="ECO:0000313" key="2">
    <source>
        <dbReference type="EMBL" id="PIA19006.1"/>
    </source>
</evidence>
<reference evidence="2 3" key="1">
    <citation type="journal article" date="2015" name="Genome Biol. Evol.">
        <title>Phylogenomic analyses indicate that early fungi evolved digesting cell walls of algal ancestors of land plants.</title>
        <authorList>
            <person name="Chang Y."/>
            <person name="Wang S."/>
            <person name="Sekimoto S."/>
            <person name="Aerts A.L."/>
            <person name="Choi C."/>
            <person name="Clum A."/>
            <person name="LaButti K.M."/>
            <person name="Lindquist E.A."/>
            <person name="Yee Ngan C."/>
            <person name="Ohm R.A."/>
            <person name="Salamov A.A."/>
            <person name="Grigoriev I.V."/>
            <person name="Spatafora J.W."/>
            <person name="Berbee M.L."/>
        </authorList>
    </citation>
    <scope>NUCLEOTIDE SEQUENCE [LARGE SCALE GENOMIC DNA]</scope>
    <source>
        <strain evidence="2 3">NRRL 1564</strain>
    </source>
</reference>
<evidence type="ECO:0000256" key="1">
    <source>
        <dbReference type="SAM" id="Phobius"/>
    </source>
</evidence>
<feature type="transmembrane region" description="Helical" evidence="1">
    <location>
        <begin position="12"/>
        <end position="30"/>
    </location>
</feature>
<protein>
    <recommendedName>
        <fullName evidence="4">Thioredoxin domain-containing protein</fullName>
    </recommendedName>
</protein>
<organism evidence="2 3">
    <name type="scientific">Coemansia reversa (strain ATCC 12441 / NRRL 1564)</name>
    <dbReference type="NCBI Taxonomy" id="763665"/>
    <lineage>
        <taxon>Eukaryota</taxon>
        <taxon>Fungi</taxon>
        <taxon>Fungi incertae sedis</taxon>
        <taxon>Zoopagomycota</taxon>
        <taxon>Kickxellomycotina</taxon>
        <taxon>Kickxellomycetes</taxon>
        <taxon>Kickxellales</taxon>
        <taxon>Kickxellaceae</taxon>
        <taxon>Coemansia</taxon>
    </lineage>
</organism>
<sequence>MSAQTRVSLATIALKIILMIVALVGVVVITTRGNTATAELALTPAVQNIAVSEITKSDFLLLLQAEQDIIIGFYKDEDKDSERVIAELNDFATQAVSSYPNIQLRKVNHKDSPYMTARLLLTRIPELRLLVKGSDHNWAVYNIEVDEGSESIADYIFNRRWILQEPIGSRAQMYCSPFNICGKALAFIAEKGSAVENILPIPKWLAVILVPALISFIGRFIINGMYAVDNYIRLLAGA</sequence>
<keyword evidence="1" id="KW-1133">Transmembrane helix</keyword>
<feature type="transmembrane region" description="Helical" evidence="1">
    <location>
        <begin position="204"/>
        <end position="222"/>
    </location>
</feature>
<dbReference type="OrthoDB" id="5590910at2759"/>
<keyword evidence="1" id="KW-0812">Transmembrane</keyword>
<gene>
    <name evidence="2" type="ORF">COEREDRAFT_79523</name>
</gene>
<name>A0A2G5BJ26_COERN</name>
<dbReference type="AlphaFoldDB" id="A0A2G5BJ26"/>
<dbReference type="Proteomes" id="UP000242474">
    <property type="component" value="Unassembled WGS sequence"/>
</dbReference>
<keyword evidence="1" id="KW-0472">Membrane</keyword>
<evidence type="ECO:0008006" key="4">
    <source>
        <dbReference type="Google" id="ProtNLM"/>
    </source>
</evidence>
<proteinExistence type="predicted"/>
<accession>A0A2G5BJ26</accession>
<dbReference type="EMBL" id="KZ303488">
    <property type="protein sequence ID" value="PIA19006.1"/>
    <property type="molecule type" value="Genomic_DNA"/>
</dbReference>
<keyword evidence="3" id="KW-1185">Reference proteome</keyword>